<feature type="domain" description="AAA+ ATPase" evidence="6">
    <location>
        <begin position="197"/>
        <end position="399"/>
    </location>
</feature>
<evidence type="ECO:0000259" key="7">
    <source>
        <dbReference type="SMART" id="SM00487"/>
    </source>
</evidence>
<dbReference type="SUPFAM" id="SSF52540">
    <property type="entry name" value="P-loop containing nucleoside triphosphate hydrolases"/>
    <property type="match status" value="1"/>
</dbReference>
<dbReference type="SMART" id="SM00487">
    <property type="entry name" value="DEXDc"/>
    <property type="match status" value="1"/>
</dbReference>
<dbReference type="NCBIfam" id="TIGR00376">
    <property type="entry name" value="IGHMBP2 family helicase"/>
    <property type="match status" value="1"/>
</dbReference>
<organism evidence="8 9">
    <name type="scientific">Mangrovivirga halotolerans</name>
    <dbReference type="NCBI Taxonomy" id="2993936"/>
    <lineage>
        <taxon>Bacteria</taxon>
        <taxon>Pseudomonadati</taxon>
        <taxon>Bacteroidota</taxon>
        <taxon>Cytophagia</taxon>
        <taxon>Cytophagales</taxon>
        <taxon>Mangrovivirgaceae</taxon>
        <taxon>Mangrovivirga</taxon>
    </lineage>
</organism>
<feature type="domain" description="Helicase ATP-binding" evidence="7">
    <location>
        <begin position="179"/>
        <end position="461"/>
    </location>
</feature>
<evidence type="ECO:0000313" key="9">
    <source>
        <dbReference type="Proteomes" id="UP001209885"/>
    </source>
</evidence>
<dbReference type="InterPro" id="IPR050534">
    <property type="entry name" value="Coronavir_polyprotein_1ab"/>
</dbReference>
<proteinExistence type="inferred from homology"/>
<dbReference type="EC" id="3.6.4.12" evidence="8"/>
<dbReference type="InterPro" id="IPR047187">
    <property type="entry name" value="SF1_C_Upf1"/>
</dbReference>
<protein>
    <submittedName>
        <fullName evidence="8">IGHMBP2 family helicase</fullName>
        <ecNumber evidence="8">3.6.4.12</ecNumber>
    </submittedName>
</protein>
<evidence type="ECO:0000256" key="1">
    <source>
        <dbReference type="ARBA" id="ARBA00007913"/>
    </source>
</evidence>
<dbReference type="SMART" id="SM00382">
    <property type="entry name" value="AAA"/>
    <property type="match status" value="1"/>
</dbReference>
<evidence type="ECO:0000256" key="5">
    <source>
        <dbReference type="ARBA" id="ARBA00022840"/>
    </source>
</evidence>
<dbReference type="PANTHER" id="PTHR43788:SF8">
    <property type="entry name" value="DNA-BINDING PROTEIN SMUBP-2"/>
    <property type="match status" value="1"/>
</dbReference>
<evidence type="ECO:0000313" key="8">
    <source>
        <dbReference type="EMBL" id="MCX2744219.1"/>
    </source>
</evidence>
<dbReference type="EMBL" id="JAPFQN010000005">
    <property type="protein sequence ID" value="MCX2744219.1"/>
    <property type="molecule type" value="Genomic_DNA"/>
</dbReference>
<evidence type="ECO:0000256" key="4">
    <source>
        <dbReference type="ARBA" id="ARBA00022806"/>
    </source>
</evidence>
<keyword evidence="4 8" id="KW-0347">Helicase</keyword>
<dbReference type="Gene3D" id="3.40.50.300">
    <property type="entry name" value="P-loop containing nucleotide triphosphate hydrolases"/>
    <property type="match status" value="2"/>
</dbReference>
<gene>
    <name evidence="8" type="ORF">OO013_10100</name>
</gene>
<dbReference type="InterPro" id="IPR004483">
    <property type="entry name" value="SMUBP-2/Hcs1-like"/>
</dbReference>
<keyword evidence="9" id="KW-1185">Reference proteome</keyword>
<dbReference type="InterPro" id="IPR003593">
    <property type="entry name" value="AAA+_ATPase"/>
</dbReference>
<dbReference type="InterPro" id="IPR027417">
    <property type="entry name" value="P-loop_NTPase"/>
</dbReference>
<keyword evidence="3 8" id="KW-0378">Hydrolase</keyword>
<dbReference type="RefSeq" id="WP_266056684.1">
    <property type="nucleotide sequence ID" value="NZ_JAPFQN010000005.1"/>
</dbReference>
<dbReference type="InterPro" id="IPR041677">
    <property type="entry name" value="DNA2/NAM7_AAA_11"/>
</dbReference>
<dbReference type="InterPro" id="IPR041679">
    <property type="entry name" value="DNA2/NAM7-like_C"/>
</dbReference>
<dbReference type="Proteomes" id="UP001209885">
    <property type="component" value="Unassembled WGS sequence"/>
</dbReference>
<dbReference type="GO" id="GO:0003678">
    <property type="term" value="F:DNA helicase activity"/>
    <property type="evidence" value="ECO:0007669"/>
    <property type="project" value="UniProtKB-EC"/>
</dbReference>
<evidence type="ECO:0000256" key="2">
    <source>
        <dbReference type="ARBA" id="ARBA00022741"/>
    </source>
</evidence>
<dbReference type="CDD" id="cd18808">
    <property type="entry name" value="SF1_C_Upf1"/>
    <property type="match status" value="1"/>
</dbReference>
<accession>A0ABT3RS93</accession>
<sequence length="665" mass="75366">MDLEEIKSIKRYQKYFKRLIDLEREEEMMAQLNEIRVLSGPERQRKGRALLDLRGKDAGAGLGGTYLVRLGGRGKLPDTQISVGDLVILSSGNPSGREEHAVVHELTKGTITVAYQTLPPHYVYGRGVRVDLFANDVTFKRMQEAVGKLKPHQILSDLLLFHREPREENEKQQEVLTYSNSQLNSKQKFAIEKCLQSKDLFLLHGPPGTGKTTTLTEIIYQHVQAGKKVLATADSNTAVDNMVEKLMKSGLKVLRIGNPARIHQELIPVCLDYKIQNTEGFQSATAMWNTIHELKQDQDKFTVPNGQNKRGLSDQEILKLSKKKASTRGIPIQKIHRMANWLKLQEKVNKLVEEAKKAEDEAVKQLIGQSDVVLSTNSAAGSEVLEPFSFDISVIDECTQSVEPSSLIAMTKAKKWIMAGDHKQLPPTVICKEAEDLYLSLFERWISGYKEWSVMLEVQYRMNSEIMKFSNRSFYGGQLVAAEQAKNKTLNDLNGFMPPDEQYDPEKFKILSSNKPISFINVEGKEDKKEGAYSYFNMEEAEKVKQVIEALLFSRVFPEDIGIISPYEGQVTLMKKMIDIEGIEIKSIDGFQGREKEIIILSLVRSNNKGKIGFLTDYRRLNVALTRAKKKLIIIGNENTLKDNKYYSALMKQIRQSDRSVLVND</sequence>
<name>A0ABT3RS93_9BACT</name>
<dbReference type="Gene3D" id="2.40.30.270">
    <property type="match status" value="1"/>
</dbReference>
<dbReference type="GO" id="GO:0016787">
    <property type="term" value="F:hydrolase activity"/>
    <property type="evidence" value="ECO:0007669"/>
    <property type="project" value="UniProtKB-KW"/>
</dbReference>
<reference evidence="8 9" key="1">
    <citation type="submission" date="2022-11" db="EMBL/GenBank/DDBJ databases">
        <title>The characterization of three novel Bacteroidetes species and genomic analysis of their roles in tidal elemental geochemical cycles.</title>
        <authorList>
            <person name="Ma K."/>
        </authorList>
    </citation>
    <scope>NUCLEOTIDE SEQUENCE [LARGE SCALE GENOMIC DNA]</scope>
    <source>
        <strain evidence="8 9">M17</strain>
    </source>
</reference>
<keyword evidence="5" id="KW-0067">ATP-binding</keyword>
<dbReference type="Pfam" id="PF13087">
    <property type="entry name" value="AAA_12"/>
    <property type="match status" value="1"/>
</dbReference>
<evidence type="ECO:0000259" key="6">
    <source>
        <dbReference type="SMART" id="SM00382"/>
    </source>
</evidence>
<comment type="caution">
    <text evidence="8">The sequence shown here is derived from an EMBL/GenBank/DDBJ whole genome shotgun (WGS) entry which is preliminary data.</text>
</comment>
<keyword evidence="2" id="KW-0547">Nucleotide-binding</keyword>
<dbReference type="InterPro" id="IPR014001">
    <property type="entry name" value="Helicase_ATP-bd"/>
</dbReference>
<dbReference type="PANTHER" id="PTHR43788">
    <property type="entry name" value="DNA2/NAM7 HELICASE FAMILY MEMBER"/>
    <property type="match status" value="1"/>
</dbReference>
<dbReference type="Pfam" id="PF13086">
    <property type="entry name" value="AAA_11"/>
    <property type="match status" value="1"/>
</dbReference>
<evidence type="ECO:0000256" key="3">
    <source>
        <dbReference type="ARBA" id="ARBA00022801"/>
    </source>
</evidence>
<comment type="similarity">
    <text evidence="1">Belongs to the DNA2/NAM7 helicase family.</text>
</comment>